<feature type="non-terminal residue" evidence="2">
    <location>
        <position position="80"/>
    </location>
</feature>
<accession>T1B8J1</accession>
<comment type="caution">
    <text evidence="2">The sequence shown here is derived from an EMBL/GenBank/DDBJ whole genome shotgun (WGS) entry which is preliminary data.</text>
</comment>
<name>T1B8J1_9ZZZZ</name>
<feature type="non-terminal residue" evidence="2">
    <location>
        <position position="1"/>
    </location>
</feature>
<feature type="domain" description="Pirin C-terminal" evidence="1">
    <location>
        <begin position="6"/>
        <end position="80"/>
    </location>
</feature>
<dbReference type="InterPro" id="IPR008778">
    <property type="entry name" value="Pirin_C_dom"/>
</dbReference>
<proteinExistence type="predicted"/>
<reference evidence="2" key="1">
    <citation type="submission" date="2013-08" db="EMBL/GenBank/DDBJ databases">
        <authorList>
            <person name="Mendez C."/>
            <person name="Richter M."/>
            <person name="Ferrer M."/>
            <person name="Sanchez J."/>
        </authorList>
    </citation>
    <scope>NUCLEOTIDE SEQUENCE</scope>
</reference>
<reference evidence="2" key="2">
    <citation type="journal article" date="2014" name="ISME J.">
        <title>Microbial stratification in low pH oxic and suboxic macroscopic growths along an acid mine drainage.</title>
        <authorList>
            <person name="Mendez-Garcia C."/>
            <person name="Mesa V."/>
            <person name="Sprenger R.R."/>
            <person name="Richter M."/>
            <person name="Diez M.S."/>
            <person name="Solano J."/>
            <person name="Bargiela R."/>
            <person name="Golyshina O.V."/>
            <person name="Manteca A."/>
            <person name="Ramos J.L."/>
            <person name="Gallego J.R."/>
            <person name="Llorente I."/>
            <person name="Martins Dos Santos V.A."/>
            <person name="Jensen O.N."/>
            <person name="Pelaez A.I."/>
            <person name="Sanchez J."/>
            <person name="Ferrer M."/>
        </authorList>
    </citation>
    <scope>NUCLEOTIDE SEQUENCE</scope>
</reference>
<evidence type="ECO:0000313" key="2">
    <source>
        <dbReference type="EMBL" id="EQD66197.1"/>
    </source>
</evidence>
<dbReference type="Pfam" id="PF05726">
    <property type="entry name" value="Pirin_C"/>
    <property type="match status" value="1"/>
</dbReference>
<dbReference type="InterPro" id="IPR014710">
    <property type="entry name" value="RmlC-like_jellyroll"/>
</dbReference>
<gene>
    <name evidence="2" type="ORF">B1A_08228</name>
</gene>
<dbReference type="SUPFAM" id="SSF51182">
    <property type="entry name" value="RmlC-like cupins"/>
    <property type="match status" value="1"/>
</dbReference>
<dbReference type="Gene3D" id="2.60.120.10">
    <property type="entry name" value="Jelly Rolls"/>
    <property type="match status" value="1"/>
</dbReference>
<dbReference type="CDD" id="cd02247">
    <property type="entry name" value="cupin_pirin_C"/>
    <property type="match status" value="1"/>
</dbReference>
<sequence>VTQPLFVDITLAAGAALTLPLEAAHSAFAYVFEGAGVHFGDTWLPTQELGVLGAGAQVKLRSADAPSRLILVAAAPLHEP</sequence>
<dbReference type="AlphaFoldDB" id="T1B8J1"/>
<organism evidence="2">
    <name type="scientific">mine drainage metagenome</name>
    <dbReference type="NCBI Taxonomy" id="410659"/>
    <lineage>
        <taxon>unclassified sequences</taxon>
        <taxon>metagenomes</taxon>
        <taxon>ecological metagenomes</taxon>
    </lineage>
</organism>
<dbReference type="EMBL" id="AUZX01005883">
    <property type="protein sequence ID" value="EQD66197.1"/>
    <property type="molecule type" value="Genomic_DNA"/>
</dbReference>
<dbReference type="InterPro" id="IPR011051">
    <property type="entry name" value="RmlC_Cupin_sf"/>
</dbReference>
<evidence type="ECO:0000259" key="1">
    <source>
        <dbReference type="Pfam" id="PF05726"/>
    </source>
</evidence>
<protein>
    <submittedName>
        <fullName evidence="2">Pirin-like protein</fullName>
    </submittedName>
</protein>